<evidence type="ECO:0000256" key="1">
    <source>
        <dbReference type="SAM" id="MobiDB-lite"/>
    </source>
</evidence>
<evidence type="ECO:0000313" key="3">
    <source>
        <dbReference type="Proteomes" id="UP000689195"/>
    </source>
</evidence>
<dbReference type="EMBL" id="CAJJDO010000062">
    <property type="protein sequence ID" value="CAD8175185.1"/>
    <property type="molecule type" value="Genomic_DNA"/>
</dbReference>
<reference evidence="2" key="1">
    <citation type="submission" date="2021-01" db="EMBL/GenBank/DDBJ databases">
        <authorList>
            <consortium name="Genoscope - CEA"/>
            <person name="William W."/>
        </authorList>
    </citation>
    <scope>NUCLEOTIDE SEQUENCE</scope>
</reference>
<feature type="compositionally biased region" description="Polar residues" evidence="1">
    <location>
        <begin position="938"/>
        <end position="956"/>
    </location>
</feature>
<dbReference type="Proteomes" id="UP000689195">
    <property type="component" value="Unassembled WGS sequence"/>
</dbReference>
<gene>
    <name evidence="2" type="ORF">PPENT_87.1.T0620215</name>
</gene>
<dbReference type="OrthoDB" id="302159at2759"/>
<organism evidence="2 3">
    <name type="scientific">Paramecium pentaurelia</name>
    <dbReference type="NCBI Taxonomy" id="43138"/>
    <lineage>
        <taxon>Eukaryota</taxon>
        <taxon>Sar</taxon>
        <taxon>Alveolata</taxon>
        <taxon>Ciliophora</taxon>
        <taxon>Intramacronucleata</taxon>
        <taxon>Oligohymenophorea</taxon>
        <taxon>Peniculida</taxon>
        <taxon>Parameciidae</taxon>
        <taxon>Paramecium</taxon>
    </lineage>
</organism>
<protein>
    <submittedName>
        <fullName evidence="2">Uncharacterized protein</fullName>
    </submittedName>
</protein>
<accession>A0A8S1VFL5</accession>
<feature type="region of interest" description="Disordered" evidence="1">
    <location>
        <begin position="938"/>
        <end position="957"/>
    </location>
</feature>
<keyword evidence="3" id="KW-1185">Reference proteome</keyword>
<proteinExistence type="predicted"/>
<evidence type="ECO:0000313" key="2">
    <source>
        <dbReference type="EMBL" id="CAD8175185.1"/>
    </source>
</evidence>
<sequence length="2031" mass="242469">MSKSNLILILQLEKQLELQIMRYGFQHQESQRLLLLYGKVASSYADSQQSEQQIDILNKVYKKLLPQSISVTSHISDQYWKLMIIIAIKLSKCLDINGQLQQGLNILIELEMIIKQSNKSLEQANQIDLQELYYFLAIFWDKLKNKERKYYAANECILLIKSQINRNHTKKQINMLIQMLEFQLSTVNNINQQLQLYGEIYKYSKIYLGDENQKTTQTLLQMQQIKQQILFEQEIEEHSKIEFYKPISKQDSSKHLITDKMKQCLQDNTTFKKQIRSSCSKHQQRRASFYEINRNNSQSKLSIQISHQSRKSLDDFKKLNDQTTKSKINSRTISQGENQFYYFLNCNNLEGRNKTDTTQFQTILGKNQDKPILSGSINKTSQNNQSNKTQEFLDNKNGKINQNAQLFNLMIQRPKIGVNQQNQMKNSQTIQNYQLKSSKGKSSSQSIQCKNDPLKKILKQMNTQEFNNTKKNQQILATELSTKKSNQVQDVFHQLTSQKSINILGELITQQNQVDYFEQNLDKIIRIQKYFKQKINTIKLRDDQIQINKALQQSNEEKITEKVSETIIKPQIFRNLIKRSNTSSVESLKFIHKKEAYLQPKIFQKQKDYSFYSQASSNLMNIKSESEINFKEKSYEYQFQQTLENLNSGYEYKVQGDCNFFCSDQSDQILRFISFKSRLIKNDQLLFSFTIEKSIRSYQIFLPIQFISEHWNSQSQFEGLLFCQYQLEEFIELNFTKMPSTSYILIYMGDNFDEILTSIVQLFSIIMVNICEKKQINGKKLYYTNQIQVKLNRKLLQSYYQKQRQEKRQYYFKPQNFQTEDCSLKINMRISQTDLNLKDSIESSFQKQEQKIWNGNTIYTIKTNPIIESLQENKTANKLILPEEPEISYLQMLDVSIRVPEINQFQMKVLNIQDNLLSPQYQDIKRFSCRLSPSKLQYPQRNQSTFTPTASQTKNNKLLLPESKHRKILRRPQTSVQLVEESSSSRSQKSILSLNNESKDNDLQFPSVSQSASLSFQPPLTSFQRRNIANVSSSQQQLFNSGHNLLDTQINLIGNEILETDALKILDIAPEEEEDELNCKIKTIFKKCDYFTVSPLWKQNRDIKIQNFDVEYFWNQNKYEKQIFKSIYNNPFQQCEILLIGILKIDKQYFIVSVSQILKQNIELFNQQVLKIKDLVKIQITFQLIFPFNNVWKDSATLTFKEFIKWFVSDFELSMYVQQFGLSKLQKISVLQYLSQFAHIKDSKLKFEYYEEKKKEFQFKKIQRRTLEIQRMEAIEKIYLRDKIDMSYIQSLGLQNLYQELLKDRETNNQNQQRRDNKYKAFLQLTDPSKLDPITQIPKFIGLDYDGESEEQTVQLPNYQELKILQQYNTIVNIYQKQQIFRHNSTYYIWTNEKLKIWRPFQRKIWQHIQITNQEKLLNAILSKLRSYFLNQMICKTLSLNGKKLLQKVKLLKENYVTNLNMLQSYFQLEQFTNQQFYAFINLLNYELIRSDQSQKFWESLFNQYKQLSHSKILQLGDCLFEIILFFNKPLNVLKQNKKRYIFIKVNLFQKYNMKTKMYKLVLTLEDLQNTLKKSYDLNDHNVIQNLFNDVQQLMCKYVQYERFANSRRPTIMIKNIKQGKTQKFINKLPWVVNYNYDNLDVTPYPQKLQFFHQQIKCFKLICTTIQFIKLPFNFINKYQIHQKSTQNQNKIPSIIIIQEIQDIKTYYIQIYIPQTCRRFTSTLHFNQINTLSDMSMEIITDYGNTIQIKKREKQWRNLIKSFTFSINQEMKLILKIENIQVESILQEVLLYEIKSIEKTKEAILFKTFIEQKQKYGSEYFNINYPLRINEAKNINMVIQLQWLNQQDKIQQYRLPLYELMMGYFDKQLSNQNIFDYKFRIIDLIKMSEISIENIIINYSLDLEMKQNNTFQFLMPHQIYQNESQTIKLNVNLRTLQINKSRFKLLFRGVLLQKPQILVGIYYIYQKTKLYFQIQRVSDGQQYMYKIQFEDIDNQYPGFQQNLKVNQREVGSNIFRMFKRKLILQCQYQLN</sequence>
<name>A0A8S1VFL5_9CILI</name>
<comment type="caution">
    <text evidence="2">The sequence shown here is derived from an EMBL/GenBank/DDBJ whole genome shotgun (WGS) entry which is preliminary data.</text>
</comment>